<keyword evidence="2 5" id="KW-0812">Transmembrane</keyword>
<dbReference type="EnsemblProtists" id="EOD11911">
    <property type="protein sequence ID" value="EOD11911"/>
    <property type="gene ID" value="EMIHUDRAFT_214290"/>
</dbReference>
<dbReference type="SMART" id="SM01417">
    <property type="entry name" value="Solute_trans_a"/>
    <property type="match status" value="1"/>
</dbReference>
<name>A0A0D3IKX6_EMIH1</name>
<feature type="transmembrane region" description="Helical" evidence="5">
    <location>
        <begin position="16"/>
        <end position="34"/>
    </location>
</feature>
<dbReference type="PANTHER" id="PTHR23423">
    <property type="entry name" value="ORGANIC SOLUTE TRANSPORTER-RELATED"/>
    <property type="match status" value="1"/>
</dbReference>
<dbReference type="GO" id="GO:0016020">
    <property type="term" value="C:membrane"/>
    <property type="evidence" value="ECO:0007669"/>
    <property type="project" value="UniProtKB-SubCell"/>
</dbReference>
<keyword evidence="7" id="KW-1185">Reference proteome</keyword>
<dbReference type="PaxDb" id="2903-EOD11911"/>
<dbReference type="Proteomes" id="UP000013827">
    <property type="component" value="Unassembled WGS sequence"/>
</dbReference>
<dbReference type="STRING" id="2903.R1DM55"/>
<keyword evidence="4 5" id="KW-0472">Membrane</keyword>
<evidence type="ECO:0000313" key="7">
    <source>
        <dbReference type="Proteomes" id="UP000013827"/>
    </source>
</evidence>
<evidence type="ECO:0000256" key="4">
    <source>
        <dbReference type="ARBA" id="ARBA00023136"/>
    </source>
</evidence>
<feature type="transmembrane region" description="Helical" evidence="5">
    <location>
        <begin position="212"/>
        <end position="233"/>
    </location>
</feature>
<evidence type="ECO:0000256" key="1">
    <source>
        <dbReference type="ARBA" id="ARBA00004141"/>
    </source>
</evidence>
<dbReference type="GeneID" id="17257978"/>
<feature type="transmembrane region" description="Helical" evidence="5">
    <location>
        <begin position="46"/>
        <end position="68"/>
    </location>
</feature>
<comment type="subcellular location">
    <subcellularLocation>
        <location evidence="1">Membrane</location>
        <topology evidence="1">Multi-pass membrane protein</topology>
    </subcellularLocation>
</comment>
<proteinExistence type="predicted"/>
<feature type="transmembrane region" description="Helical" evidence="5">
    <location>
        <begin position="111"/>
        <end position="130"/>
    </location>
</feature>
<dbReference type="AlphaFoldDB" id="A0A0D3IKX6"/>
<reference evidence="7" key="1">
    <citation type="journal article" date="2013" name="Nature">
        <title>Pan genome of the phytoplankton Emiliania underpins its global distribution.</title>
        <authorList>
            <person name="Read B.A."/>
            <person name="Kegel J."/>
            <person name="Klute M.J."/>
            <person name="Kuo A."/>
            <person name="Lefebvre S.C."/>
            <person name="Maumus F."/>
            <person name="Mayer C."/>
            <person name="Miller J."/>
            <person name="Monier A."/>
            <person name="Salamov A."/>
            <person name="Young J."/>
            <person name="Aguilar M."/>
            <person name="Claverie J.M."/>
            <person name="Frickenhaus S."/>
            <person name="Gonzalez K."/>
            <person name="Herman E.K."/>
            <person name="Lin Y.C."/>
            <person name="Napier J."/>
            <person name="Ogata H."/>
            <person name="Sarno A.F."/>
            <person name="Shmutz J."/>
            <person name="Schroeder D."/>
            <person name="de Vargas C."/>
            <person name="Verret F."/>
            <person name="von Dassow P."/>
            <person name="Valentin K."/>
            <person name="Van de Peer Y."/>
            <person name="Wheeler G."/>
            <person name="Dacks J.B."/>
            <person name="Delwiche C.F."/>
            <person name="Dyhrman S.T."/>
            <person name="Glockner G."/>
            <person name="John U."/>
            <person name="Richards T."/>
            <person name="Worden A.Z."/>
            <person name="Zhang X."/>
            <person name="Grigoriev I.V."/>
            <person name="Allen A.E."/>
            <person name="Bidle K."/>
            <person name="Borodovsky M."/>
            <person name="Bowler C."/>
            <person name="Brownlee C."/>
            <person name="Cock J.M."/>
            <person name="Elias M."/>
            <person name="Gladyshev V.N."/>
            <person name="Groth M."/>
            <person name="Guda C."/>
            <person name="Hadaegh A."/>
            <person name="Iglesias-Rodriguez M.D."/>
            <person name="Jenkins J."/>
            <person name="Jones B.M."/>
            <person name="Lawson T."/>
            <person name="Leese F."/>
            <person name="Lindquist E."/>
            <person name="Lobanov A."/>
            <person name="Lomsadze A."/>
            <person name="Malik S.B."/>
            <person name="Marsh M.E."/>
            <person name="Mackinder L."/>
            <person name="Mock T."/>
            <person name="Mueller-Roeber B."/>
            <person name="Pagarete A."/>
            <person name="Parker M."/>
            <person name="Probert I."/>
            <person name="Quesneville H."/>
            <person name="Raines C."/>
            <person name="Rensing S.A."/>
            <person name="Riano-Pachon D.M."/>
            <person name="Richier S."/>
            <person name="Rokitta S."/>
            <person name="Shiraiwa Y."/>
            <person name="Soanes D.M."/>
            <person name="van der Giezen M."/>
            <person name="Wahlund T.M."/>
            <person name="Williams B."/>
            <person name="Wilson W."/>
            <person name="Wolfe G."/>
            <person name="Wurch L.L."/>
        </authorList>
    </citation>
    <scope>NUCLEOTIDE SEQUENCE</scope>
</reference>
<dbReference type="eggNOG" id="KOG2641">
    <property type="taxonomic scope" value="Eukaryota"/>
</dbReference>
<dbReference type="RefSeq" id="XP_005764340.1">
    <property type="nucleotide sequence ID" value="XM_005764283.1"/>
</dbReference>
<evidence type="ECO:0000256" key="2">
    <source>
        <dbReference type="ARBA" id="ARBA00022692"/>
    </source>
</evidence>
<evidence type="ECO:0000256" key="5">
    <source>
        <dbReference type="SAM" id="Phobius"/>
    </source>
</evidence>
<reference evidence="6" key="2">
    <citation type="submission" date="2024-10" db="UniProtKB">
        <authorList>
            <consortium name="EnsemblProtists"/>
        </authorList>
    </citation>
    <scope>IDENTIFICATION</scope>
</reference>
<evidence type="ECO:0000313" key="6">
    <source>
        <dbReference type="EnsemblProtists" id="EOD11911"/>
    </source>
</evidence>
<dbReference type="OMA" id="AHAFVFN"/>
<feature type="transmembrane region" description="Helical" evidence="5">
    <location>
        <begin position="80"/>
        <end position="99"/>
    </location>
</feature>
<feature type="transmembrane region" description="Helical" evidence="5">
    <location>
        <begin position="176"/>
        <end position="200"/>
    </location>
</feature>
<evidence type="ECO:0000256" key="3">
    <source>
        <dbReference type="ARBA" id="ARBA00022989"/>
    </source>
</evidence>
<dbReference type="HOGENOM" id="CLU_012923_1_3_1"/>
<dbReference type="InterPro" id="IPR005178">
    <property type="entry name" value="Ostalpha/TMEM184C"/>
</dbReference>
<keyword evidence="3 5" id="KW-1133">Transmembrane helix</keyword>
<accession>A0A0D3IKX6</accession>
<dbReference type="Pfam" id="PF03619">
    <property type="entry name" value="Solute_trans_a"/>
    <property type="match status" value="1"/>
</dbReference>
<dbReference type="KEGG" id="ehx:EMIHUDRAFT_214290"/>
<sequence>MAFASQLCTAELSSAWAAYVVIVVGVILVACSVYQDDADRPLSFIAWVASISTLGCLPCTLLLIAAHVREWNQPKLQLCVVRIVMMAPVYALDCWLAVMKRGSVIADAARECYEAFVIYQFVLYLTYALGGDGPIVVLLRAKEPVPHFWPLNHCLPQWQMGRQYLSVCKRGALQYVVLRLCTTALTCALALLSASGYWLGRLKAGQHLSLTPLLALLNTLSQGWAMYSLIMFYRAVRAELAPFRPLGNVSAKAVVFLTFWQSMALDLLSAWLNREPDMSMSHDPPGRGHWWSVDEVRMSKGGLLCLEMLVASLVHPCVFSASDYASGSPAPRNAPTSLSLTLYEALVPKDTYADMQQASWGEPRKEPAAASRLGLYTGRAAYSR</sequence>
<protein>
    <submittedName>
        <fullName evidence="6">Uncharacterized protein</fullName>
    </submittedName>
</protein>
<organism evidence="6 7">
    <name type="scientific">Emiliania huxleyi (strain CCMP1516)</name>
    <dbReference type="NCBI Taxonomy" id="280463"/>
    <lineage>
        <taxon>Eukaryota</taxon>
        <taxon>Haptista</taxon>
        <taxon>Haptophyta</taxon>
        <taxon>Prymnesiophyceae</taxon>
        <taxon>Isochrysidales</taxon>
        <taxon>Noelaerhabdaceae</taxon>
        <taxon>Emiliania</taxon>
    </lineage>
</organism>